<protein>
    <recommendedName>
        <fullName evidence="3">Phage protein XkdS</fullName>
    </recommendedName>
</protein>
<reference evidence="1 2" key="1">
    <citation type="submission" date="2016-11" db="EMBL/GenBank/DDBJ databases">
        <authorList>
            <person name="Jaros S."/>
            <person name="Januszkiewicz K."/>
            <person name="Wedrychowicz H."/>
        </authorList>
    </citation>
    <scope>NUCLEOTIDE SEQUENCE [LARGE SCALE GENOMIC DNA]</scope>
    <source>
        <strain evidence="1 2">DSM 6191</strain>
    </source>
</reference>
<organism evidence="1 2">
    <name type="scientific">Clostridium intestinale DSM 6191</name>
    <dbReference type="NCBI Taxonomy" id="1121320"/>
    <lineage>
        <taxon>Bacteria</taxon>
        <taxon>Bacillati</taxon>
        <taxon>Bacillota</taxon>
        <taxon>Clostridia</taxon>
        <taxon>Eubacteriales</taxon>
        <taxon>Clostridiaceae</taxon>
        <taxon>Clostridium</taxon>
    </lineage>
</organism>
<dbReference type="AlphaFoldDB" id="A0A1M6DZA9"/>
<gene>
    <name evidence="1" type="ORF">SAMN02745941_04336</name>
</gene>
<dbReference type="Proteomes" id="UP000184241">
    <property type="component" value="Unassembled WGS sequence"/>
</dbReference>
<proteinExistence type="predicted"/>
<evidence type="ECO:0008006" key="3">
    <source>
        <dbReference type="Google" id="ProtNLM"/>
    </source>
</evidence>
<evidence type="ECO:0000313" key="1">
    <source>
        <dbReference type="EMBL" id="SHI78485.1"/>
    </source>
</evidence>
<dbReference type="EMBL" id="FQXU01000020">
    <property type="protein sequence ID" value="SHI78485.1"/>
    <property type="molecule type" value="Genomic_DNA"/>
</dbReference>
<name>A0A1M6DZA9_9CLOT</name>
<accession>A0A1M6DZA9</accession>
<evidence type="ECO:0000313" key="2">
    <source>
        <dbReference type="Proteomes" id="UP000184241"/>
    </source>
</evidence>
<dbReference type="RefSeq" id="WP_073022639.1">
    <property type="nucleotide sequence ID" value="NZ_FQXU01000020.1"/>
</dbReference>
<sequence length="147" mass="16885">MSIFPSNTINIDDVVADSISNINKELPMFREYAYDFIENKFVTIDGRNIVMEGNEALKIWVYKNLKTPRFRYQAYTWNYGHELEGLIGTSLSKAAIESEAKRYIEECLLINPYILSIEDLNINIDGDRVEVGFTINTIYGEVDIVVS</sequence>
<dbReference type="InterPro" id="IPR020288">
    <property type="entry name" value="Sheath_initiator"/>
</dbReference>
<dbReference type="Pfam" id="PF10934">
    <property type="entry name" value="Sheath_initiator"/>
    <property type="match status" value="1"/>
</dbReference>